<dbReference type="PANTHER" id="PTHR44379">
    <property type="entry name" value="OXIDOREDUCTASE WITH IRON-SULFUR SUBUNIT"/>
    <property type="match status" value="1"/>
</dbReference>
<evidence type="ECO:0000256" key="1">
    <source>
        <dbReference type="ARBA" id="ARBA00022714"/>
    </source>
</evidence>
<dbReference type="SUPFAM" id="SSF47741">
    <property type="entry name" value="CO dehydrogenase ISP C-domain like"/>
    <property type="match status" value="1"/>
</dbReference>
<gene>
    <name evidence="7" type="ORF">Ga0609869_000143</name>
</gene>
<dbReference type="RefSeq" id="WP_125404064.1">
    <property type="nucleotide sequence ID" value="NZ_JBEHHI010000001.1"/>
</dbReference>
<dbReference type="InterPro" id="IPR036010">
    <property type="entry name" value="2Fe-2S_ferredoxin-like_sf"/>
</dbReference>
<dbReference type="InterPro" id="IPR001041">
    <property type="entry name" value="2Fe-2S_ferredoxin-type"/>
</dbReference>
<keyword evidence="1" id="KW-0001">2Fe-2S</keyword>
<evidence type="ECO:0000256" key="4">
    <source>
        <dbReference type="ARBA" id="ARBA00023004"/>
    </source>
</evidence>
<dbReference type="PROSITE" id="PS51085">
    <property type="entry name" value="2FE2S_FER_2"/>
    <property type="match status" value="1"/>
</dbReference>
<reference evidence="7 8" key="1">
    <citation type="submission" date="2024-06" db="EMBL/GenBank/DDBJ databases">
        <title>Genome of Rhodovulum iodosum, a marine photoferrotroph.</title>
        <authorList>
            <person name="Bianchini G."/>
            <person name="Nikeleit V."/>
            <person name="Kappler A."/>
            <person name="Bryce C."/>
            <person name="Sanchez-Baracaldo P."/>
        </authorList>
    </citation>
    <scope>NUCLEOTIDE SEQUENCE [LARGE SCALE GENOMIC DNA]</scope>
    <source>
        <strain evidence="7 8">UT/N1</strain>
    </source>
</reference>
<keyword evidence="4" id="KW-0408">Iron</keyword>
<dbReference type="PANTHER" id="PTHR44379:SF5">
    <property type="entry name" value="OXIDOREDUCTASE WITH IRON-SULFUR SUBUNIT"/>
    <property type="match status" value="1"/>
</dbReference>
<sequence>MSDKMHLKLTVNGEAHETLAEPRELLIHVLREQLGITGPHIGCETSHCGACTVDMGGKSVKACTVFAAQAQGAEITTVEGLGAPDGLHVLQEMFREHHGLQCGFCTPGMITRAWRLLQDNPSPTEEEVRFGMSGNLCRCTGYQNIVKAILAAADQMNAMKEAAE</sequence>
<dbReference type="CDD" id="cd00207">
    <property type="entry name" value="fer2"/>
    <property type="match status" value="1"/>
</dbReference>
<protein>
    <submittedName>
        <fullName evidence="7">Carbon-monoxide dehydrogenase small subunit</fullName>
    </submittedName>
</protein>
<evidence type="ECO:0000259" key="6">
    <source>
        <dbReference type="PROSITE" id="PS51085"/>
    </source>
</evidence>
<dbReference type="InterPro" id="IPR051452">
    <property type="entry name" value="Diverse_Oxidoreductases"/>
</dbReference>
<dbReference type="SUPFAM" id="SSF54292">
    <property type="entry name" value="2Fe-2S ferredoxin-like"/>
    <property type="match status" value="1"/>
</dbReference>
<dbReference type="Gene3D" id="1.10.150.120">
    <property type="entry name" value="[2Fe-2S]-binding domain"/>
    <property type="match status" value="1"/>
</dbReference>
<keyword evidence="2" id="KW-0479">Metal-binding</keyword>
<dbReference type="Pfam" id="PF01799">
    <property type="entry name" value="Fer2_2"/>
    <property type="match status" value="1"/>
</dbReference>
<dbReference type="InterPro" id="IPR012675">
    <property type="entry name" value="Beta-grasp_dom_sf"/>
</dbReference>
<evidence type="ECO:0000256" key="5">
    <source>
        <dbReference type="ARBA" id="ARBA00023014"/>
    </source>
</evidence>
<comment type="caution">
    <text evidence="7">The sequence shown here is derived from an EMBL/GenBank/DDBJ whole genome shotgun (WGS) entry which is preliminary data.</text>
</comment>
<evidence type="ECO:0000256" key="2">
    <source>
        <dbReference type="ARBA" id="ARBA00022723"/>
    </source>
</evidence>
<dbReference type="Gene3D" id="3.10.20.30">
    <property type="match status" value="1"/>
</dbReference>
<organism evidence="7 8">
    <name type="scientific">Rhodovulum iodosum</name>
    <dbReference type="NCBI Taxonomy" id="68291"/>
    <lineage>
        <taxon>Bacteria</taxon>
        <taxon>Pseudomonadati</taxon>
        <taxon>Pseudomonadota</taxon>
        <taxon>Alphaproteobacteria</taxon>
        <taxon>Rhodobacterales</taxon>
        <taxon>Paracoccaceae</taxon>
        <taxon>Rhodovulum</taxon>
    </lineage>
</organism>
<dbReference type="Proteomes" id="UP001560019">
    <property type="component" value="Unassembled WGS sequence"/>
</dbReference>
<dbReference type="EMBL" id="JBEHHI010000001">
    <property type="protein sequence ID" value="MEX5726790.1"/>
    <property type="molecule type" value="Genomic_DNA"/>
</dbReference>
<proteinExistence type="predicted"/>
<keyword evidence="8" id="KW-1185">Reference proteome</keyword>
<evidence type="ECO:0000313" key="7">
    <source>
        <dbReference type="EMBL" id="MEX5726790.1"/>
    </source>
</evidence>
<name>A0ABV3XPT3_9RHOB</name>
<feature type="domain" description="2Fe-2S ferredoxin-type" evidence="6">
    <location>
        <begin position="5"/>
        <end position="81"/>
    </location>
</feature>
<accession>A0ABV3XPT3</accession>
<evidence type="ECO:0000313" key="8">
    <source>
        <dbReference type="Proteomes" id="UP001560019"/>
    </source>
</evidence>
<keyword evidence="5" id="KW-0411">Iron-sulfur</keyword>
<evidence type="ECO:0000256" key="3">
    <source>
        <dbReference type="ARBA" id="ARBA00023002"/>
    </source>
</evidence>
<dbReference type="Pfam" id="PF00111">
    <property type="entry name" value="Fer2"/>
    <property type="match status" value="1"/>
</dbReference>
<keyword evidence="3" id="KW-0560">Oxidoreductase</keyword>
<dbReference type="InterPro" id="IPR036884">
    <property type="entry name" value="2Fe-2S-bd_dom_sf"/>
</dbReference>
<dbReference type="InterPro" id="IPR002888">
    <property type="entry name" value="2Fe-2S-bd"/>
</dbReference>